<protein>
    <submittedName>
        <fullName evidence="1">Uncharacterized protein</fullName>
    </submittedName>
</protein>
<organism evidence="1 2">
    <name type="scientific">Nocardioides lentus</name>
    <dbReference type="NCBI Taxonomy" id="338077"/>
    <lineage>
        <taxon>Bacteria</taxon>
        <taxon>Bacillati</taxon>
        <taxon>Actinomycetota</taxon>
        <taxon>Actinomycetes</taxon>
        <taxon>Propionibacteriales</taxon>
        <taxon>Nocardioidaceae</taxon>
        <taxon>Nocardioides</taxon>
    </lineage>
</organism>
<dbReference type="Proteomes" id="UP001501612">
    <property type="component" value="Unassembled WGS sequence"/>
</dbReference>
<accession>A0ABN2P3B4</accession>
<proteinExistence type="predicted"/>
<sequence length="94" mass="9004">MVEFIAAALPRVFAKNPAAPAPAATALLNRIIPAAAWISGVPTGESAIAETALATASSASSAGPPRGAAAVAMSTSAPPIAEAASATSGPFCCK</sequence>
<gene>
    <name evidence="1" type="ORF">GCM10009737_10970</name>
</gene>
<evidence type="ECO:0000313" key="1">
    <source>
        <dbReference type="EMBL" id="GAA1911352.1"/>
    </source>
</evidence>
<dbReference type="EMBL" id="BAAAMY010000002">
    <property type="protein sequence ID" value="GAA1911352.1"/>
    <property type="molecule type" value="Genomic_DNA"/>
</dbReference>
<comment type="caution">
    <text evidence="1">The sequence shown here is derived from an EMBL/GenBank/DDBJ whole genome shotgun (WGS) entry which is preliminary data.</text>
</comment>
<reference evidence="1 2" key="1">
    <citation type="journal article" date="2019" name="Int. J. Syst. Evol. Microbiol.">
        <title>The Global Catalogue of Microorganisms (GCM) 10K type strain sequencing project: providing services to taxonomists for standard genome sequencing and annotation.</title>
        <authorList>
            <consortium name="The Broad Institute Genomics Platform"/>
            <consortium name="The Broad Institute Genome Sequencing Center for Infectious Disease"/>
            <person name="Wu L."/>
            <person name="Ma J."/>
        </authorList>
    </citation>
    <scope>NUCLEOTIDE SEQUENCE [LARGE SCALE GENOMIC DNA]</scope>
    <source>
        <strain evidence="1 2">JCM 14046</strain>
    </source>
</reference>
<name>A0ABN2P3B4_9ACTN</name>
<keyword evidence="2" id="KW-1185">Reference proteome</keyword>
<evidence type="ECO:0000313" key="2">
    <source>
        <dbReference type="Proteomes" id="UP001501612"/>
    </source>
</evidence>